<dbReference type="SMART" id="SM00732">
    <property type="entry name" value="YqgFc"/>
    <property type="match status" value="1"/>
</dbReference>
<dbReference type="SUPFAM" id="SSF53098">
    <property type="entry name" value="Ribonuclease H-like"/>
    <property type="match status" value="1"/>
</dbReference>
<dbReference type="InterPro" id="IPR037027">
    <property type="entry name" value="YqgF/RNaseH-like_dom_sf"/>
</dbReference>
<keyword evidence="2 5" id="KW-0690">Ribosome biogenesis</keyword>
<dbReference type="Gene3D" id="3.30.420.140">
    <property type="entry name" value="YqgF/RNase H-like domain"/>
    <property type="match status" value="1"/>
</dbReference>
<evidence type="ECO:0000259" key="6">
    <source>
        <dbReference type="SMART" id="SM00732"/>
    </source>
</evidence>
<dbReference type="EMBL" id="MFLV01000011">
    <property type="protein sequence ID" value="OGG71633.1"/>
    <property type="molecule type" value="Genomic_DNA"/>
</dbReference>
<evidence type="ECO:0000313" key="7">
    <source>
        <dbReference type="EMBL" id="OGG71633.1"/>
    </source>
</evidence>
<evidence type="ECO:0000256" key="3">
    <source>
        <dbReference type="ARBA" id="ARBA00022722"/>
    </source>
</evidence>
<keyword evidence="4 5" id="KW-0378">Hydrolase</keyword>
<comment type="subcellular location">
    <subcellularLocation>
        <location evidence="5">Cytoplasm</location>
    </subcellularLocation>
</comment>
<accession>A0A1F6ED74</accession>
<dbReference type="CDD" id="cd16964">
    <property type="entry name" value="YqgF"/>
    <property type="match status" value="1"/>
</dbReference>
<dbReference type="Proteomes" id="UP000179115">
    <property type="component" value="Unassembled WGS sequence"/>
</dbReference>
<dbReference type="EC" id="3.1.-.-" evidence="5"/>
<dbReference type="NCBIfam" id="TIGR00250">
    <property type="entry name" value="RNAse_H_YqgF"/>
    <property type="match status" value="1"/>
</dbReference>
<comment type="similarity">
    <text evidence="5">Belongs to the YqgF HJR family.</text>
</comment>
<dbReference type="STRING" id="1798508.A3A35_00475"/>
<evidence type="ECO:0000256" key="5">
    <source>
        <dbReference type="HAMAP-Rule" id="MF_00651"/>
    </source>
</evidence>
<dbReference type="InterPro" id="IPR006641">
    <property type="entry name" value="YqgF/RNaseH-like_dom"/>
</dbReference>
<gene>
    <name evidence="7" type="ORF">A3A35_00475</name>
</gene>
<dbReference type="PANTHER" id="PTHR33317">
    <property type="entry name" value="POLYNUCLEOTIDYL TRANSFERASE, RIBONUCLEASE H-LIKE SUPERFAMILY PROTEIN"/>
    <property type="match status" value="1"/>
</dbReference>
<reference evidence="7 8" key="1">
    <citation type="journal article" date="2016" name="Nat. Commun.">
        <title>Thousands of microbial genomes shed light on interconnected biogeochemical processes in an aquifer system.</title>
        <authorList>
            <person name="Anantharaman K."/>
            <person name="Brown C.T."/>
            <person name="Hug L.A."/>
            <person name="Sharon I."/>
            <person name="Castelle C.J."/>
            <person name="Probst A.J."/>
            <person name="Thomas B.C."/>
            <person name="Singh A."/>
            <person name="Wilkins M.J."/>
            <person name="Karaoz U."/>
            <person name="Brodie E.L."/>
            <person name="Williams K.H."/>
            <person name="Hubbard S.S."/>
            <person name="Banfield J.F."/>
        </authorList>
    </citation>
    <scope>NUCLEOTIDE SEQUENCE [LARGE SCALE GENOMIC DNA]</scope>
</reference>
<organism evidence="7 8">
    <name type="scientific">Candidatus Kaiserbacteria bacterium RIFCSPLOWO2_01_FULL_51_21</name>
    <dbReference type="NCBI Taxonomy" id="1798508"/>
    <lineage>
        <taxon>Bacteria</taxon>
        <taxon>Candidatus Kaiseribacteriota</taxon>
    </lineage>
</organism>
<protein>
    <recommendedName>
        <fullName evidence="5">Putative pre-16S rRNA nuclease</fullName>
        <ecNumber evidence="5">3.1.-.-</ecNumber>
    </recommendedName>
</protein>
<evidence type="ECO:0000256" key="4">
    <source>
        <dbReference type="ARBA" id="ARBA00022801"/>
    </source>
</evidence>
<dbReference type="GO" id="GO:0004518">
    <property type="term" value="F:nuclease activity"/>
    <property type="evidence" value="ECO:0007669"/>
    <property type="project" value="UniProtKB-KW"/>
</dbReference>
<dbReference type="PANTHER" id="PTHR33317:SF4">
    <property type="entry name" value="POLYNUCLEOTIDYL TRANSFERASE, RIBONUCLEASE H-LIKE SUPERFAMILY PROTEIN"/>
    <property type="match status" value="1"/>
</dbReference>
<proteinExistence type="inferred from homology"/>
<dbReference type="GO" id="GO:0016788">
    <property type="term" value="F:hydrolase activity, acting on ester bonds"/>
    <property type="evidence" value="ECO:0007669"/>
    <property type="project" value="UniProtKB-UniRule"/>
</dbReference>
<evidence type="ECO:0000256" key="1">
    <source>
        <dbReference type="ARBA" id="ARBA00022490"/>
    </source>
</evidence>
<dbReference type="AlphaFoldDB" id="A0A1F6ED74"/>
<keyword evidence="3 5" id="KW-0540">Nuclease</keyword>
<dbReference type="GO" id="GO:0000967">
    <property type="term" value="P:rRNA 5'-end processing"/>
    <property type="evidence" value="ECO:0007669"/>
    <property type="project" value="UniProtKB-UniRule"/>
</dbReference>
<comment type="caution">
    <text evidence="7">The sequence shown here is derived from an EMBL/GenBank/DDBJ whole genome shotgun (WGS) entry which is preliminary data.</text>
</comment>
<evidence type="ECO:0000256" key="2">
    <source>
        <dbReference type="ARBA" id="ARBA00022517"/>
    </source>
</evidence>
<dbReference type="InterPro" id="IPR012337">
    <property type="entry name" value="RNaseH-like_sf"/>
</dbReference>
<sequence length="134" mass="14587">MSLLGIDYGTKKVGLAVSDETETIAMPLAVLPNSPALLGAIGKVVAQRGIVGIVIGESKNLKWQDNPLMKRIHVFADELKKTFTVPITFEPEFFTTVAAKYGSEGKMIDASAAALILQSFLDKRHKKKELRSTN</sequence>
<dbReference type="InterPro" id="IPR005227">
    <property type="entry name" value="YqgF"/>
</dbReference>
<dbReference type="GO" id="GO:0005829">
    <property type="term" value="C:cytosol"/>
    <property type="evidence" value="ECO:0007669"/>
    <property type="project" value="TreeGrafter"/>
</dbReference>
<evidence type="ECO:0000313" key="8">
    <source>
        <dbReference type="Proteomes" id="UP000179115"/>
    </source>
</evidence>
<keyword evidence="1 5" id="KW-0963">Cytoplasm</keyword>
<dbReference type="Pfam" id="PF03652">
    <property type="entry name" value="RuvX"/>
    <property type="match status" value="1"/>
</dbReference>
<name>A0A1F6ED74_9BACT</name>
<dbReference type="HAMAP" id="MF_00651">
    <property type="entry name" value="Nuclease_YqgF"/>
    <property type="match status" value="1"/>
</dbReference>
<feature type="domain" description="YqgF/RNase H-like" evidence="6">
    <location>
        <begin position="1"/>
        <end position="99"/>
    </location>
</feature>
<comment type="function">
    <text evidence="5">Could be a nuclease involved in processing of the 5'-end of pre-16S rRNA.</text>
</comment>